<dbReference type="STRING" id="1603606.DSOUD_1746"/>
<feature type="domain" description="4Fe-4S ferredoxin-type" evidence="4">
    <location>
        <begin position="2"/>
        <end position="31"/>
    </location>
</feature>
<proteinExistence type="predicted"/>
<dbReference type="PANTHER" id="PTHR43122:SF2">
    <property type="entry name" value="FERREDOXIN SUBUNIT OF PYRUVATE:FLAVODOXIN OXIDOREDUCTASE"/>
    <property type="match status" value="1"/>
</dbReference>
<dbReference type="InterPro" id="IPR017900">
    <property type="entry name" value="4Fe4S_Fe_S_CS"/>
</dbReference>
<sequence length="73" mass="8046">MPKIVIDESRCKGCALCTIACPRQLLHLSDRINRQGFLPVVITAEELGRCTSCALCAQICPDVAIAVYRQKIQ</sequence>
<evidence type="ECO:0000313" key="6">
    <source>
        <dbReference type="Proteomes" id="UP000057158"/>
    </source>
</evidence>
<name>A0A0M5IRJ1_9BACT</name>
<dbReference type="Gene3D" id="3.30.70.20">
    <property type="match status" value="1"/>
</dbReference>
<gene>
    <name evidence="5" type="primary">vorD</name>
    <name evidence="5" type="ORF">DSOUD_1746</name>
</gene>
<keyword evidence="2" id="KW-0408">Iron</keyword>
<dbReference type="PROSITE" id="PS00198">
    <property type="entry name" value="4FE4S_FER_1"/>
    <property type="match status" value="2"/>
</dbReference>
<dbReference type="PROSITE" id="PS51379">
    <property type="entry name" value="4FE4S_FER_2"/>
    <property type="match status" value="2"/>
</dbReference>
<evidence type="ECO:0000259" key="4">
    <source>
        <dbReference type="PROSITE" id="PS51379"/>
    </source>
</evidence>
<dbReference type="EMBL" id="CP010802">
    <property type="protein sequence ID" value="ALC16524.1"/>
    <property type="molecule type" value="Genomic_DNA"/>
</dbReference>
<dbReference type="Pfam" id="PF12838">
    <property type="entry name" value="Fer4_7"/>
    <property type="match status" value="1"/>
</dbReference>
<evidence type="ECO:0000256" key="1">
    <source>
        <dbReference type="ARBA" id="ARBA00022723"/>
    </source>
</evidence>
<reference evidence="5 6" key="1">
    <citation type="submission" date="2015-07" db="EMBL/GenBank/DDBJ databases">
        <title>Isolation and Genomic Characterization of a Novel Halophilic Metal-Reducing Deltaproteobacterium from the Deep Subsurface.</title>
        <authorList>
            <person name="Badalamenti J.P."/>
            <person name="Summers Z.M."/>
            <person name="Gralnick J.A."/>
            <person name="Bond D.R."/>
        </authorList>
    </citation>
    <scope>NUCLEOTIDE SEQUENCE [LARGE SCALE GENOMIC DNA]</scope>
    <source>
        <strain evidence="5 6">WTL</strain>
    </source>
</reference>
<accession>A0A0M5IRJ1</accession>
<organism evidence="5 6">
    <name type="scientific">Desulfuromonas soudanensis</name>
    <dbReference type="NCBI Taxonomy" id="1603606"/>
    <lineage>
        <taxon>Bacteria</taxon>
        <taxon>Pseudomonadati</taxon>
        <taxon>Thermodesulfobacteriota</taxon>
        <taxon>Desulfuromonadia</taxon>
        <taxon>Desulfuromonadales</taxon>
        <taxon>Desulfuromonadaceae</taxon>
        <taxon>Desulfuromonas</taxon>
    </lineage>
</organism>
<dbReference type="GO" id="GO:0046872">
    <property type="term" value="F:metal ion binding"/>
    <property type="evidence" value="ECO:0007669"/>
    <property type="project" value="UniProtKB-KW"/>
</dbReference>
<dbReference type="RefSeq" id="WP_053550617.1">
    <property type="nucleotide sequence ID" value="NZ_CP010802.1"/>
</dbReference>
<dbReference type="SUPFAM" id="SSF54862">
    <property type="entry name" value="4Fe-4S ferredoxins"/>
    <property type="match status" value="1"/>
</dbReference>
<dbReference type="PATRIC" id="fig|1603606.3.peg.1901"/>
<dbReference type="PANTHER" id="PTHR43122">
    <property type="entry name" value="FERREDOXIN SUBUNIT OF PYRUVATE:FLAVODOXIN OXIDOREDUCTASE-RELATED"/>
    <property type="match status" value="1"/>
</dbReference>
<evidence type="ECO:0000313" key="5">
    <source>
        <dbReference type="EMBL" id="ALC16524.1"/>
    </source>
</evidence>
<dbReference type="OrthoDB" id="9804603at2"/>
<dbReference type="Proteomes" id="UP000057158">
    <property type="component" value="Chromosome"/>
</dbReference>
<protein>
    <submittedName>
        <fullName evidence="5">Putative ferredoxin</fullName>
    </submittedName>
</protein>
<feature type="domain" description="4Fe-4S ferredoxin-type" evidence="4">
    <location>
        <begin position="40"/>
        <end position="70"/>
    </location>
</feature>
<keyword evidence="1" id="KW-0479">Metal-binding</keyword>
<keyword evidence="3" id="KW-0411">Iron-sulfur</keyword>
<dbReference type="InterPro" id="IPR017896">
    <property type="entry name" value="4Fe4S_Fe-S-bd"/>
</dbReference>
<dbReference type="KEGG" id="des:DSOUD_1746"/>
<evidence type="ECO:0000256" key="2">
    <source>
        <dbReference type="ARBA" id="ARBA00023004"/>
    </source>
</evidence>
<dbReference type="AlphaFoldDB" id="A0A0M5IRJ1"/>
<dbReference type="GO" id="GO:0051536">
    <property type="term" value="F:iron-sulfur cluster binding"/>
    <property type="evidence" value="ECO:0007669"/>
    <property type="project" value="UniProtKB-KW"/>
</dbReference>
<keyword evidence="6" id="KW-1185">Reference proteome</keyword>
<evidence type="ECO:0000256" key="3">
    <source>
        <dbReference type="ARBA" id="ARBA00023014"/>
    </source>
</evidence>